<proteinExistence type="predicted"/>
<evidence type="ECO:0000256" key="1">
    <source>
        <dbReference type="SAM" id="MobiDB-lite"/>
    </source>
</evidence>
<name>A0A6J5UVN4_PRUAR</name>
<evidence type="ECO:0000313" key="3">
    <source>
        <dbReference type="Proteomes" id="UP000507222"/>
    </source>
</evidence>
<evidence type="ECO:0000313" key="2">
    <source>
        <dbReference type="EMBL" id="CAB4280092.1"/>
    </source>
</evidence>
<organism evidence="2 3">
    <name type="scientific">Prunus armeniaca</name>
    <name type="common">Apricot</name>
    <name type="synonym">Armeniaca vulgaris</name>
    <dbReference type="NCBI Taxonomy" id="36596"/>
    <lineage>
        <taxon>Eukaryota</taxon>
        <taxon>Viridiplantae</taxon>
        <taxon>Streptophyta</taxon>
        <taxon>Embryophyta</taxon>
        <taxon>Tracheophyta</taxon>
        <taxon>Spermatophyta</taxon>
        <taxon>Magnoliopsida</taxon>
        <taxon>eudicotyledons</taxon>
        <taxon>Gunneridae</taxon>
        <taxon>Pentapetalae</taxon>
        <taxon>rosids</taxon>
        <taxon>fabids</taxon>
        <taxon>Rosales</taxon>
        <taxon>Rosaceae</taxon>
        <taxon>Amygdaloideae</taxon>
        <taxon>Amygdaleae</taxon>
        <taxon>Prunus</taxon>
    </lineage>
</organism>
<dbReference type="AlphaFoldDB" id="A0A6J5UVN4"/>
<dbReference type="Proteomes" id="UP000507222">
    <property type="component" value="Unassembled WGS sequence"/>
</dbReference>
<dbReference type="EMBL" id="CAEKDK010000005">
    <property type="protein sequence ID" value="CAB4280092.1"/>
    <property type="molecule type" value="Genomic_DNA"/>
</dbReference>
<feature type="compositionally biased region" description="Basic and acidic residues" evidence="1">
    <location>
        <begin position="72"/>
        <end position="84"/>
    </location>
</feature>
<protein>
    <submittedName>
        <fullName evidence="2">Uncharacterized protein</fullName>
    </submittedName>
</protein>
<sequence length="84" mass="9447">MKHQISVPPSSNLHFCQISKSVSNSHIANEHQIARSIRALHTGEKSAALWGLSSSSGRGKEKKQREKRWRAKGREQGQKGRETE</sequence>
<gene>
    <name evidence="2" type="ORF">CURHAP_LOCUS32839</name>
</gene>
<reference evidence="2 3" key="1">
    <citation type="submission" date="2020-05" db="EMBL/GenBank/DDBJ databases">
        <authorList>
            <person name="Campoy J."/>
            <person name="Schneeberger K."/>
            <person name="Spophaly S."/>
        </authorList>
    </citation>
    <scope>NUCLEOTIDE SEQUENCE [LARGE SCALE GENOMIC DNA]</scope>
    <source>
        <strain evidence="2">PruArmRojPasFocal</strain>
    </source>
</reference>
<feature type="compositionally biased region" description="Basic residues" evidence="1">
    <location>
        <begin position="60"/>
        <end position="71"/>
    </location>
</feature>
<accession>A0A6J5UVN4</accession>
<feature type="region of interest" description="Disordered" evidence="1">
    <location>
        <begin position="50"/>
        <end position="84"/>
    </location>
</feature>